<name>A0A6A6KZA0_HEVBR</name>
<evidence type="ECO:0000313" key="3">
    <source>
        <dbReference type="Proteomes" id="UP000467840"/>
    </source>
</evidence>
<comment type="caution">
    <text evidence="2">The sequence shown here is derived from an EMBL/GenBank/DDBJ whole genome shotgun (WGS) entry which is preliminary data.</text>
</comment>
<dbReference type="PANTHER" id="PTHR11119">
    <property type="entry name" value="XANTHINE-URACIL / VITAMIN C PERMEASE FAMILY MEMBER"/>
    <property type="match status" value="1"/>
</dbReference>
<organism evidence="2 3">
    <name type="scientific">Hevea brasiliensis</name>
    <name type="common">Para rubber tree</name>
    <name type="synonym">Siphonia brasiliensis</name>
    <dbReference type="NCBI Taxonomy" id="3981"/>
    <lineage>
        <taxon>Eukaryota</taxon>
        <taxon>Viridiplantae</taxon>
        <taxon>Streptophyta</taxon>
        <taxon>Embryophyta</taxon>
        <taxon>Tracheophyta</taxon>
        <taxon>Spermatophyta</taxon>
        <taxon>Magnoliopsida</taxon>
        <taxon>eudicotyledons</taxon>
        <taxon>Gunneridae</taxon>
        <taxon>Pentapetalae</taxon>
        <taxon>rosids</taxon>
        <taxon>fabids</taxon>
        <taxon>Malpighiales</taxon>
        <taxon>Euphorbiaceae</taxon>
        <taxon>Crotonoideae</taxon>
        <taxon>Micrandreae</taxon>
        <taxon>Hevea</taxon>
    </lineage>
</organism>
<evidence type="ECO:0000256" key="1">
    <source>
        <dbReference type="ARBA" id="ARBA00008821"/>
    </source>
</evidence>
<sequence length="66" mass="7060">MGGGNVEKAEAIQTSLFMTGMNTFLQIFWGNQLSAVMSTSKAFVTSAISIAVSINNKFGDTLTPRQ</sequence>
<comment type="similarity">
    <text evidence="1">Belongs to the nucleobase:cation symporter-2 (NCS2) (TC 2.A.40) family.</text>
</comment>
<dbReference type="EMBL" id="JAAGAX010000013">
    <property type="protein sequence ID" value="KAF2294390.1"/>
    <property type="molecule type" value="Genomic_DNA"/>
</dbReference>
<protein>
    <submittedName>
        <fullName evidence="2">Uncharacterized protein</fullName>
    </submittedName>
</protein>
<reference evidence="2 3" key="1">
    <citation type="journal article" date="2020" name="Mol. Plant">
        <title>The Chromosome-Based Rubber Tree Genome Provides New Insights into Spurge Genome Evolution and Rubber Biosynthesis.</title>
        <authorList>
            <person name="Liu J."/>
            <person name="Shi C."/>
            <person name="Shi C.C."/>
            <person name="Li W."/>
            <person name="Zhang Q.J."/>
            <person name="Zhang Y."/>
            <person name="Li K."/>
            <person name="Lu H.F."/>
            <person name="Shi C."/>
            <person name="Zhu S.T."/>
            <person name="Xiao Z.Y."/>
            <person name="Nan H."/>
            <person name="Yue Y."/>
            <person name="Zhu X.G."/>
            <person name="Wu Y."/>
            <person name="Hong X.N."/>
            <person name="Fan G.Y."/>
            <person name="Tong Y."/>
            <person name="Zhang D."/>
            <person name="Mao C.L."/>
            <person name="Liu Y.L."/>
            <person name="Hao S.J."/>
            <person name="Liu W.Q."/>
            <person name="Lv M.Q."/>
            <person name="Zhang H.B."/>
            <person name="Liu Y."/>
            <person name="Hu-Tang G.R."/>
            <person name="Wang J.P."/>
            <person name="Wang J.H."/>
            <person name="Sun Y.H."/>
            <person name="Ni S.B."/>
            <person name="Chen W.B."/>
            <person name="Zhang X.C."/>
            <person name="Jiao Y.N."/>
            <person name="Eichler E.E."/>
            <person name="Li G.H."/>
            <person name="Liu X."/>
            <person name="Gao L.Z."/>
        </authorList>
    </citation>
    <scope>NUCLEOTIDE SEQUENCE [LARGE SCALE GENOMIC DNA]</scope>
    <source>
        <strain evidence="3">cv. GT1</strain>
        <tissue evidence="2">Leaf</tissue>
    </source>
</reference>
<evidence type="ECO:0000313" key="2">
    <source>
        <dbReference type="EMBL" id="KAF2294390.1"/>
    </source>
</evidence>
<accession>A0A6A6KZA0</accession>
<proteinExistence type="inferred from homology"/>
<dbReference type="Proteomes" id="UP000467840">
    <property type="component" value="Chromosome 7"/>
</dbReference>
<dbReference type="AlphaFoldDB" id="A0A6A6KZA0"/>
<gene>
    <name evidence="2" type="ORF">GH714_010127</name>
</gene>
<keyword evidence="3" id="KW-1185">Reference proteome</keyword>